<gene>
    <name evidence="1" type="ORF">S03H2_71672</name>
</gene>
<feature type="non-terminal residue" evidence="1">
    <location>
        <position position="87"/>
    </location>
</feature>
<proteinExistence type="predicted"/>
<organism evidence="1">
    <name type="scientific">marine sediment metagenome</name>
    <dbReference type="NCBI Taxonomy" id="412755"/>
    <lineage>
        <taxon>unclassified sequences</taxon>
        <taxon>metagenomes</taxon>
        <taxon>ecological metagenomes</taxon>
    </lineage>
</organism>
<comment type="caution">
    <text evidence="1">The sequence shown here is derived from an EMBL/GenBank/DDBJ whole genome shotgun (WGS) entry which is preliminary data.</text>
</comment>
<sequence length="87" mass="10084">GIPSVRRIKSENRELTGNLFIVEIIFSDGTVTPLFEISLPTVGLEKIDLLKEYVDKLWYKGFFLNYWSLAINQYLDLKSFPVLITDK</sequence>
<dbReference type="EMBL" id="BARU01048078">
    <property type="protein sequence ID" value="GAH93141.1"/>
    <property type="molecule type" value="Genomic_DNA"/>
</dbReference>
<dbReference type="AlphaFoldDB" id="X1JEL4"/>
<reference evidence="1" key="1">
    <citation type="journal article" date="2014" name="Front. Microbiol.">
        <title>High frequency of phylogenetically diverse reductive dehalogenase-homologous genes in deep subseafloor sedimentary metagenomes.</title>
        <authorList>
            <person name="Kawai M."/>
            <person name="Futagami T."/>
            <person name="Toyoda A."/>
            <person name="Takaki Y."/>
            <person name="Nishi S."/>
            <person name="Hori S."/>
            <person name="Arai W."/>
            <person name="Tsubouchi T."/>
            <person name="Morono Y."/>
            <person name="Uchiyama I."/>
            <person name="Ito T."/>
            <person name="Fujiyama A."/>
            <person name="Inagaki F."/>
            <person name="Takami H."/>
        </authorList>
    </citation>
    <scope>NUCLEOTIDE SEQUENCE</scope>
    <source>
        <strain evidence="1">Expedition CK06-06</strain>
    </source>
</reference>
<evidence type="ECO:0000313" key="1">
    <source>
        <dbReference type="EMBL" id="GAH93141.1"/>
    </source>
</evidence>
<feature type="non-terminal residue" evidence="1">
    <location>
        <position position="1"/>
    </location>
</feature>
<accession>X1JEL4</accession>
<protein>
    <submittedName>
        <fullName evidence="1">Uncharacterized protein</fullName>
    </submittedName>
</protein>
<name>X1JEL4_9ZZZZ</name>